<keyword evidence="2" id="KW-1185">Reference proteome</keyword>
<organism evidence="1 2">
    <name type="scientific">Niabella pedocola</name>
    <dbReference type="NCBI Taxonomy" id="1752077"/>
    <lineage>
        <taxon>Bacteria</taxon>
        <taxon>Pseudomonadati</taxon>
        <taxon>Bacteroidota</taxon>
        <taxon>Chitinophagia</taxon>
        <taxon>Chitinophagales</taxon>
        <taxon>Chitinophagaceae</taxon>
        <taxon>Niabella</taxon>
    </lineage>
</organism>
<gene>
    <name evidence="1" type="ORF">LQ567_24995</name>
</gene>
<sequence length="1240" mass="138359">MTPVTPEAAALTKMVNYPVDYNTGVPDIRIPFYEINVGGLKLPVDLVYHAGGFRINEQATRAGLGWSLSNDLQITRTVNGKDDFLSAGYINNSLVKTYYPNPSSCSGCTYPTSYQENYYLATGEKDASPDKFTYKLLNKSGSFYFQKNTSGSGYSIVPVPFDNIKIEFNYNQFVITDVDGTKYYFGEPGAGDVNLLLSKGMEVTGAGTDGTCFGCVVSAWKCKRIVSAQGIEELSFSYAPKAMVTYRSYNDYVEYYNNENPCGMINYYTSDRTEMTQTTDYNYLPPFYEISSPKYMVVYGNSAKSYFHVPRLNSTNNVVDAVYERTGVTNSSAQNIHGLSVSEISFRGGKVQFNGADKLNNIRVLGPSGEELKTAYFFQSYTAPVYVQEAKSYNGPNFQGTMYLDSLHIRNGADTYERYALGYQSKYCFGNHLKGHDAWGYPNDNTVEIAYANNTSMNVMSLPTIKRNQDRFYRDIQGGCGNFASNIPIMVTGNNWAEAPGEEAMKRGILKRIVYPTGGYADFDFEANSYTEQFNWLGAQNSLPQLCGGLRIRAINTYKEDGTFAGQKYYRYGKLEDGTGVLVNRPARAKESGQFHYGTVGYEQKIAYLKALNPGTSCDTKSCFSIYTMETKTTYQPASALDYTYSNGAPIYYEKVTEYNQDLGKKTGKTVYEYYSPEQYYNNNNAYLYAENRIEGTNISRLKTDGLMGAQKSVKKYLYNTSALSHELNDLYRLIYKKDFTYTAYLKPEQIRVNFAFLRVMYSVISGSTPVNSWTFYNPAENFSSTGHYPGQEFIYGEYGIPSGRLLPDKITETSYTDTDSLKTVTQYEYNNLPYLNPSKIKTSDSKGAEIEKQLRYAYNFTGTPVYDLMVNRNMVNARIEEIETNVTLGKEVARQKTEYSQFPVGLGVIAPVALSSSNNGKPLREDQHIQEYDQYGNVLEMKGRDGLPVSYLWGYRFLHPVAELKGQTYAAIPASYKSNAQIINPTSDADLRALLSGLNQPGIVADIYTYRPLVGVSSHTGPNTKPAYFEYDPVGRLIAKKDHNGRILGQYAYKMRNFSSAGASPLYLNVPVMRSQNVQDLGIWLFYNKIVEGGTMMGIDQQSADQNAIAYAENGSGTTVPDNPGSNIMADVKLRYSIATQVAAPSMLCVDFIRNDAVVATYKFKPYSSTPAEHTARIPAGTYKVSIRISAGVNYQNGCLVYSVLDMNSPGSYGSFKSGDEVVLVAGQPYEISIGTLMY</sequence>
<evidence type="ECO:0000313" key="2">
    <source>
        <dbReference type="Proteomes" id="UP001199816"/>
    </source>
</evidence>
<comment type="caution">
    <text evidence="1">The sequence shown here is derived from an EMBL/GenBank/DDBJ whole genome shotgun (WGS) entry which is preliminary data.</text>
</comment>
<evidence type="ECO:0008006" key="3">
    <source>
        <dbReference type="Google" id="ProtNLM"/>
    </source>
</evidence>
<reference evidence="1 2" key="1">
    <citation type="submission" date="2021-11" db="EMBL/GenBank/DDBJ databases">
        <title>Genomic of Niabella pedocola.</title>
        <authorList>
            <person name="Wu T."/>
        </authorList>
    </citation>
    <scope>NUCLEOTIDE SEQUENCE [LARGE SCALE GENOMIC DNA]</scope>
    <source>
        <strain evidence="1 2">JCM 31011</strain>
    </source>
</reference>
<name>A0ABS8PYE1_9BACT</name>
<dbReference type="Proteomes" id="UP001199816">
    <property type="component" value="Unassembled WGS sequence"/>
</dbReference>
<proteinExistence type="predicted"/>
<evidence type="ECO:0000313" key="1">
    <source>
        <dbReference type="EMBL" id="MCD2426065.1"/>
    </source>
</evidence>
<protein>
    <recommendedName>
        <fullName evidence="3">YD repeat-containing protein</fullName>
    </recommendedName>
</protein>
<dbReference type="EMBL" id="JAJNEC010000008">
    <property type="protein sequence ID" value="MCD2426065.1"/>
    <property type="molecule type" value="Genomic_DNA"/>
</dbReference>
<accession>A0ABS8PYE1</accession>
<dbReference type="RefSeq" id="WP_231008655.1">
    <property type="nucleotide sequence ID" value="NZ_JAJNEC010000008.1"/>
</dbReference>